<feature type="transmembrane region" description="Helical" evidence="7">
    <location>
        <begin position="181"/>
        <end position="201"/>
    </location>
</feature>
<evidence type="ECO:0000313" key="9">
    <source>
        <dbReference type="EMBL" id="PZE20734.1"/>
    </source>
</evidence>
<evidence type="ECO:0000256" key="7">
    <source>
        <dbReference type="SAM" id="Phobius"/>
    </source>
</evidence>
<dbReference type="Proteomes" id="UP000214746">
    <property type="component" value="Unassembled WGS sequence"/>
</dbReference>
<proteinExistence type="inferred from homology"/>
<gene>
    <name evidence="9" type="ORF">CBW46_011230</name>
</gene>
<evidence type="ECO:0000256" key="4">
    <source>
        <dbReference type="ARBA" id="ARBA00022692"/>
    </source>
</evidence>
<feature type="transmembrane region" description="Helical" evidence="7">
    <location>
        <begin position="148"/>
        <end position="169"/>
    </location>
</feature>
<keyword evidence="10" id="KW-1185">Reference proteome</keyword>
<evidence type="ECO:0000256" key="3">
    <source>
        <dbReference type="ARBA" id="ARBA00022475"/>
    </source>
</evidence>
<evidence type="ECO:0000259" key="8">
    <source>
        <dbReference type="Pfam" id="PF00892"/>
    </source>
</evidence>
<dbReference type="RefSeq" id="WP_089200106.1">
    <property type="nucleotide sequence ID" value="NZ_NHRJ02000005.1"/>
</dbReference>
<dbReference type="PANTHER" id="PTHR32322:SF18">
    <property type="entry name" value="S-ADENOSYLMETHIONINE_S-ADENOSYLHOMOCYSTEINE TRANSPORTER"/>
    <property type="match status" value="1"/>
</dbReference>
<dbReference type="AlphaFoldDB" id="A0A2W1N9X9"/>
<dbReference type="InterPro" id="IPR037185">
    <property type="entry name" value="EmrE-like"/>
</dbReference>
<feature type="transmembrane region" description="Helical" evidence="7">
    <location>
        <begin position="33"/>
        <end position="56"/>
    </location>
</feature>
<feature type="transmembrane region" description="Helical" evidence="7">
    <location>
        <begin position="68"/>
        <end position="85"/>
    </location>
</feature>
<keyword evidence="5 7" id="KW-1133">Transmembrane helix</keyword>
<feature type="domain" description="EamA" evidence="8">
    <location>
        <begin position="151"/>
        <end position="286"/>
    </location>
</feature>
<evidence type="ECO:0000313" key="10">
    <source>
        <dbReference type="Proteomes" id="UP000214746"/>
    </source>
</evidence>
<accession>A0A2W1N9X9</accession>
<evidence type="ECO:0000256" key="5">
    <source>
        <dbReference type="ARBA" id="ARBA00022989"/>
    </source>
</evidence>
<comment type="similarity">
    <text evidence="2">Belongs to the EamA transporter family.</text>
</comment>
<dbReference type="GO" id="GO:0005886">
    <property type="term" value="C:plasma membrane"/>
    <property type="evidence" value="ECO:0007669"/>
    <property type="project" value="UniProtKB-SubCell"/>
</dbReference>
<dbReference type="PANTHER" id="PTHR32322">
    <property type="entry name" value="INNER MEMBRANE TRANSPORTER"/>
    <property type="match status" value="1"/>
</dbReference>
<feature type="transmembrane region" description="Helical" evidence="7">
    <location>
        <begin position="213"/>
        <end position="232"/>
    </location>
</feature>
<feature type="transmembrane region" description="Helical" evidence="7">
    <location>
        <begin position="97"/>
        <end position="117"/>
    </location>
</feature>
<dbReference type="SUPFAM" id="SSF103481">
    <property type="entry name" value="Multidrug resistance efflux transporter EmrE"/>
    <property type="match status" value="2"/>
</dbReference>
<feature type="transmembrane region" description="Helical" evidence="7">
    <location>
        <begin position="244"/>
        <end position="263"/>
    </location>
</feature>
<evidence type="ECO:0000256" key="6">
    <source>
        <dbReference type="ARBA" id="ARBA00023136"/>
    </source>
</evidence>
<dbReference type="InterPro" id="IPR050638">
    <property type="entry name" value="AA-Vitamin_Transporters"/>
</dbReference>
<protein>
    <submittedName>
        <fullName evidence="9">DMT family transporter</fullName>
    </submittedName>
</protein>
<evidence type="ECO:0000256" key="1">
    <source>
        <dbReference type="ARBA" id="ARBA00004651"/>
    </source>
</evidence>
<reference evidence="9" key="1">
    <citation type="submission" date="2018-06" db="EMBL/GenBank/DDBJ databases">
        <title>Paenibacillus xerothermodurans sp. nov. an extremely dry heat resistant spore forming bacterium isolated from the soil of Cape Canaveral, Florida.</title>
        <authorList>
            <person name="Seuylemezian A."/>
            <person name="Kaur N."/>
            <person name="Patil P."/>
            <person name="Patil P."/>
            <person name="Mayilraj S."/>
            <person name="Vaishampayan P."/>
        </authorList>
    </citation>
    <scope>NUCLEOTIDE SEQUENCE [LARGE SCALE GENOMIC DNA]</scope>
    <source>
        <strain evidence="9">ATCC 27380</strain>
    </source>
</reference>
<sequence length="299" mass="32628">MSEFSRIRSLVLVTFLVLVWGISWPIYKIALDYTPPVLFAGMRTFFGGALLALLLLPRRQHLRWKHNWHIYVISSLFNVIMFYGLQTVGLMLTPSGLFSVIVYLQPVLVGVLAWAWLKEQMTAVKVVGLIIGFLGVAVVSAGGFTGHIALLGIVLAILTAVGWAVGTVYVKKVSLHVDSMWLVSVQCLIGGAVLSAAGSFTENWSDIVWNIPYLTGLIFGITLGISLSWIVYFMLVNAGDASRVASYTFLVPVISVLSGTLILGESFTFNLLVGLMFIGVSIYLVNRKPKLAVARETAA</sequence>
<comment type="subcellular location">
    <subcellularLocation>
        <location evidence="1">Cell membrane</location>
        <topology evidence="1">Multi-pass membrane protein</topology>
    </subcellularLocation>
</comment>
<feature type="domain" description="EamA" evidence="8">
    <location>
        <begin position="10"/>
        <end position="140"/>
    </location>
</feature>
<evidence type="ECO:0000256" key="2">
    <source>
        <dbReference type="ARBA" id="ARBA00007362"/>
    </source>
</evidence>
<dbReference type="EMBL" id="NHRJ02000005">
    <property type="protein sequence ID" value="PZE20734.1"/>
    <property type="molecule type" value="Genomic_DNA"/>
</dbReference>
<dbReference type="InterPro" id="IPR000620">
    <property type="entry name" value="EamA_dom"/>
</dbReference>
<keyword evidence="3" id="KW-1003">Cell membrane</keyword>
<feature type="transmembrane region" description="Helical" evidence="7">
    <location>
        <begin position="124"/>
        <end position="142"/>
    </location>
</feature>
<feature type="transmembrane region" description="Helical" evidence="7">
    <location>
        <begin position="7"/>
        <end position="27"/>
    </location>
</feature>
<keyword evidence="4 7" id="KW-0812">Transmembrane</keyword>
<keyword evidence="6 7" id="KW-0472">Membrane</keyword>
<dbReference type="OrthoDB" id="510638at2"/>
<comment type="caution">
    <text evidence="9">The sequence shown here is derived from an EMBL/GenBank/DDBJ whole genome shotgun (WGS) entry which is preliminary data.</text>
</comment>
<organism evidence="9 10">
    <name type="scientific">Paenibacillus xerothermodurans</name>
    <dbReference type="NCBI Taxonomy" id="1977292"/>
    <lineage>
        <taxon>Bacteria</taxon>
        <taxon>Bacillati</taxon>
        <taxon>Bacillota</taxon>
        <taxon>Bacilli</taxon>
        <taxon>Bacillales</taxon>
        <taxon>Paenibacillaceae</taxon>
        <taxon>Paenibacillus</taxon>
    </lineage>
</organism>
<feature type="transmembrane region" description="Helical" evidence="7">
    <location>
        <begin position="269"/>
        <end position="286"/>
    </location>
</feature>
<name>A0A2W1N9X9_PAEXE</name>
<dbReference type="Pfam" id="PF00892">
    <property type="entry name" value="EamA"/>
    <property type="match status" value="2"/>
</dbReference>